<protein>
    <submittedName>
        <fullName evidence="2">Uncharacterized protein</fullName>
    </submittedName>
</protein>
<gene>
    <name evidence="2" type="ORF">F1559_000928</name>
</gene>
<reference evidence="2 3" key="1">
    <citation type="journal article" date="2020" name="J. Phycol.">
        <title>Comparative genome analysis reveals Cyanidiococcus gen. nov., a new extremophilic red algal genus sister to Cyanidioschyzon (Cyanidioschyzonaceae, Rhodophyta).</title>
        <authorList>
            <person name="Liu S.-L."/>
            <person name="Chiang Y.-R."/>
            <person name="Yoon H.S."/>
            <person name="Fu H.-Y."/>
        </authorList>
    </citation>
    <scope>NUCLEOTIDE SEQUENCE [LARGE SCALE GENOMIC DNA]</scope>
    <source>
        <strain evidence="2 3">THAL066</strain>
    </source>
</reference>
<organism evidence="2 3">
    <name type="scientific">Cyanidiococcus yangmingshanensis</name>
    <dbReference type="NCBI Taxonomy" id="2690220"/>
    <lineage>
        <taxon>Eukaryota</taxon>
        <taxon>Rhodophyta</taxon>
        <taxon>Bangiophyceae</taxon>
        <taxon>Cyanidiales</taxon>
        <taxon>Cyanidiaceae</taxon>
        <taxon>Cyanidiococcus</taxon>
    </lineage>
</organism>
<proteinExistence type="inferred from homology"/>
<dbReference type="SUPFAM" id="SSF81901">
    <property type="entry name" value="HCP-like"/>
    <property type="match status" value="2"/>
</dbReference>
<evidence type="ECO:0000313" key="3">
    <source>
        <dbReference type="Proteomes" id="UP000530660"/>
    </source>
</evidence>
<dbReference type="PANTHER" id="PTHR11102">
    <property type="entry name" value="SEL-1-LIKE PROTEIN"/>
    <property type="match status" value="1"/>
</dbReference>
<comment type="caution">
    <text evidence="2">The sequence shown here is derived from an EMBL/GenBank/DDBJ whole genome shotgun (WGS) entry which is preliminary data.</text>
</comment>
<evidence type="ECO:0000256" key="1">
    <source>
        <dbReference type="ARBA" id="ARBA00038101"/>
    </source>
</evidence>
<dbReference type="AlphaFoldDB" id="A0A7J7ID97"/>
<dbReference type="Pfam" id="PF08238">
    <property type="entry name" value="Sel1"/>
    <property type="match status" value="6"/>
</dbReference>
<keyword evidence="3" id="KW-1185">Reference proteome</keyword>
<dbReference type="Gene3D" id="1.25.40.10">
    <property type="entry name" value="Tetratricopeptide repeat domain"/>
    <property type="match status" value="2"/>
</dbReference>
<accession>A0A7J7ID97</accession>
<comment type="similarity">
    <text evidence="1">Belongs to the sel-1 family.</text>
</comment>
<dbReference type="InterPro" id="IPR050767">
    <property type="entry name" value="Sel1_AlgK"/>
</dbReference>
<dbReference type="InterPro" id="IPR011990">
    <property type="entry name" value="TPR-like_helical_dom_sf"/>
</dbReference>
<evidence type="ECO:0000313" key="2">
    <source>
        <dbReference type="EMBL" id="KAF6000517.1"/>
    </source>
</evidence>
<name>A0A7J7ID97_9RHOD</name>
<dbReference type="InterPro" id="IPR006597">
    <property type="entry name" value="Sel1-like"/>
</dbReference>
<sequence>MCNHTNVTPTHSLNILVHSTPKQRSYPTSGFARIQWPLRNRKFFQIYVFKSCLQKEGREKALAYASQLIRDTAGPLTLSEALARVAYTFEKYFKRLRRSETELREIEALLRRPASEGFPQAQYLLGLTYQELAACRERAREIGSLPDLRELASPAMRVSNLQCFVEPVNAEPERVIDIVKRERCIQSAHDGASKEACNQDEPRVLYEESFGLLRSAVEAGMVEARTALAAYYMYGIHPVPEDATRALDMLMESAKEGDSNAHVRVACYFRNMTPPNLPKALHHFKLAAGMGDMHAEHEMGCIYIMGELGQEIDYARGIKLLEKAAEKGHPDSHFILARIFCGDLLYEVYDGPIFTSNEKFCAHISTAVEAEHAGAIQFLAESIYRGNYKLERDYPRALRLLFDAAQLHAQEQNMKASGECLYTAGLMIYHGLGIQKDSKHAFFVMQAAHEFGNIPATRFLSDMYAMGDGVVKNEKMAKFLAQIAELRPNEHLIRKESSATFDELPSKKLA</sequence>
<dbReference type="PANTHER" id="PTHR11102:SF160">
    <property type="entry name" value="ERAD-ASSOCIATED E3 UBIQUITIN-PROTEIN LIGASE COMPONENT HRD3"/>
    <property type="match status" value="1"/>
</dbReference>
<dbReference type="Proteomes" id="UP000530660">
    <property type="component" value="Unassembled WGS sequence"/>
</dbReference>
<dbReference type="EMBL" id="VWRR01000019">
    <property type="protein sequence ID" value="KAF6000517.1"/>
    <property type="molecule type" value="Genomic_DNA"/>
</dbReference>
<dbReference type="SMART" id="SM00671">
    <property type="entry name" value="SEL1"/>
    <property type="match status" value="6"/>
</dbReference>
<dbReference type="OrthoDB" id="272077at2759"/>